<gene>
    <name evidence="1" type="ORF">D0466_06275</name>
</gene>
<protein>
    <submittedName>
        <fullName evidence="1">Uncharacterized protein</fullName>
    </submittedName>
</protein>
<dbReference type="EMBL" id="QVTD01000003">
    <property type="protein sequence ID" value="RFU65490.1"/>
    <property type="molecule type" value="Genomic_DNA"/>
</dbReference>
<comment type="caution">
    <text evidence="1">The sequence shown here is derived from an EMBL/GenBank/DDBJ whole genome shotgun (WGS) entry which is preliminary data.</text>
</comment>
<keyword evidence="2" id="KW-1185">Reference proteome</keyword>
<proteinExistence type="predicted"/>
<accession>A0A372LGR4</accession>
<dbReference type="OrthoDB" id="2970246at2"/>
<evidence type="ECO:0000313" key="1">
    <source>
        <dbReference type="EMBL" id="RFU65490.1"/>
    </source>
</evidence>
<sequence>MNSFMNGVIDKAKATLSQAAANMKEAIFSITGTSSVSVSQMAGYIENHPDTKCTGRTMLGQRYSFYRLSIGDIHYYMEKKDSFILQVDVFTREHSIVSFRSYRDRHSLSAPINIPDIPAK</sequence>
<reference evidence="1 2" key="1">
    <citation type="submission" date="2018-08" db="EMBL/GenBank/DDBJ databases">
        <title>Bacillus chawlae sp. nov., Bacillus glennii sp. nov., and Bacillus saganii sp. nov. Isolated from the Vehicle Assembly Building at Kennedy Space Center where the Viking Spacecraft were Assembled.</title>
        <authorList>
            <person name="Seuylemezian A."/>
            <person name="Vaishampayan P."/>
        </authorList>
    </citation>
    <scope>NUCLEOTIDE SEQUENCE [LARGE SCALE GENOMIC DNA]</scope>
    <source>
        <strain evidence="1 2">V44-8</strain>
    </source>
</reference>
<organism evidence="1 2">
    <name type="scientific">Peribacillus glennii</name>
    <dbReference type="NCBI Taxonomy" id="2303991"/>
    <lineage>
        <taxon>Bacteria</taxon>
        <taxon>Bacillati</taxon>
        <taxon>Bacillota</taxon>
        <taxon>Bacilli</taxon>
        <taxon>Bacillales</taxon>
        <taxon>Bacillaceae</taxon>
        <taxon>Peribacillus</taxon>
    </lineage>
</organism>
<evidence type="ECO:0000313" key="2">
    <source>
        <dbReference type="Proteomes" id="UP000262939"/>
    </source>
</evidence>
<dbReference type="AlphaFoldDB" id="A0A372LGR4"/>
<name>A0A372LGR4_9BACI</name>
<dbReference type="Proteomes" id="UP000262939">
    <property type="component" value="Unassembled WGS sequence"/>
</dbReference>
<dbReference type="RefSeq" id="WP_117321664.1">
    <property type="nucleotide sequence ID" value="NZ_QVTD01000003.1"/>
</dbReference>